<name>A0AAQ3X494_PASNO</name>
<reference evidence="2 3" key="1">
    <citation type="submission" date="2024-02" db="EMBL/GenBank/DDBJ databases">
        <title>High-quality chromosome-scale genome assembly of Pensacola bahiagrass (Paspalum notatum Flugge var. saurae).</title>
        <authorList>
            <person name="Vega J.M."/>
            <person name="Podio M."/>
            <person name="Orjuela J."/>
            <person name="Siena L.A."/>
            <person name="Pessino S.C."/>
            <person name="Combes M.C."/>
            <person name="Mariac C."/>
            <person name="Albertini E."/>
            <person name="Pupilli F."/>
            <person name="Ortiz J.P.A."/>
            <person name="Leblanc O."/>
        </authorList>
    </citation>
    <scope>NUCLEOTIDE SEQUENCE [LARGE SCALE GENOMIC DNA]</scope>
    <source>
        <strain evidence="2">R1</strain>
        <tissue evidence="2">Leaf</tissue>
    </source>
</reference>
<dbReference type="PANTHER" id="PTHR46148:SF57">
    <property type="entry name" value="OS12G0499874 PROTEIN"/>
    <property type="match status" value="1"/>
</dbReference>
<proteinExistence type="predicted"/>
<dbReference type="Pfam" id="PF24626">
    <property type="entry name" value="SH3_Tf2-1"/>
    <property type="match status" value="1"/>
</dbReference>
<keyword evidence="3" id="KW-1185">Reference proteome</keyword>
<evidence type="ECO:0000313" key="3">
    <source>
        <dbReference type="Proteomes" id="UP001341281"/>
    </source>
</evidence>
<gene>
    <name evidence="2" type="ORF">U9M48_031303</name>
</gene>
<dbReference type="EMBL" id="CP144751">
    <property type="protein sequence ID" value="WVZ84251.1"/>
    <property type="molecule type" value="Genomic_DNA"/>
</dbReference>
<accession>A0AAQ3X494</accession>
<evidence type="ECO:0000259" key="1">
    <source>
        <dbReference type="Pfam" id="PF24626"/>
    </source>
</evidence>
<organism evidence="2 3">
    <name type="scientific">Paspalum notatum var. saurae</name>
    <dbReference type="NCBI Taxonomy" id="547442"/>
    <lineage>
        <taxon>Eukaryota</taxon>
        <taxon>Viridiplantae</taxon>
        <taxon>Streptophyta</taxon>
        <taxon>Embryophyta</taxon>
        <taxon>Tracheophyta</taxon>
        <taxon>Spermatophyta</taxon>
        <taxon>Magnoliopsida</taxon>
        <taxon>Liliopsida</taxon>
        <taxon>Poales</taxon>
        <taxon>Poaceae</taxon>
        <taxon>PACMAD clade</taxon>
        <taxon>Panicoideae</taxon>
        <taxon>Andropogonodae</taxon>
        <taxon>Paspaleae</taxon>
        <taxon>Paspalinae</taxon>
        <taxon>Paspalum</taxon>
    </lineage>
</organism>
<protein>
    <recommendedName>
        <fullName evidence="1">Tf2-1-like SH3-like domain-containing protein</fullName>
    </recommendedName>
</protein>
<dbReference type="AlphaFoldDB" id="A0AAQ3X494"/>
<dbReference type="InterPro" id="IPR056924">
    <property type="entry name" value="SH3_Tf2-1"/>
</dbReference>
<sequence>MYLSEIKLYKLNILIKEWHIFIEDWWKYLRILSSERRLWKKPILLDLPYTREVLRCTWISNSDSGLLQSLSIPSWKWEDIHKDFIVGLPRTPKGNDSIWLSSLITTVIRKVWKWPLLKRTPLNWSEPELVTTAEEQVRLIQAKLKTAQTRQQSYADKRRRPLTFEVGNSVYLKVSPMKGVHRFSVAGKLAPRYIGPFPIIEKCGPVAYRLELPPHLSAVHNVFHISQLKKCLRNLIWFIKNVQVKCWIPKKEQPDDELSSSTRFNGRTILRMKLHENPNTSCSLNILSSGERINEAPS</sequence>
<dbReference type="Proteomes" id="UP001341281">
    <property type="component" value="Chromosome 07"/>
</dbReference>
<feature type="domain" description="Tf2-1-like SH3-like" evidence="1">
    <location>
        <begin position="167"/>
        <end position="231"/>
    </location>
</feature>
<evidence type="ECO:0000313" key="2">
    <source>
        <dbReference type="EMBL" id="WVZ84251.1"/>
    </source>
</evidence>
<dbReference type="PANTHER" id="PTHR46148">
    <property type="entry name" value="CHROMO DOMAIN-CONTAINING PROTEIN"/>
    <property type="match status" value="1"/>
</dbReference>
<feature type="non-terminal residue" evidence="2">
    <location>
        <position position="1"/>
    </location>
</feature>